<dbReference type="PANTHER" id="PTHR24271:SF87">
    <property type="entry name" value="ARGININE ESTERASE-LIKE-RELATED"/>
    <property type="match status" value="1"/>
</dbReference>
<keyword evidence="2" id="KW-0865">Zymogen</keyword>
<dbReference type="PROSITE" id="PS00134">
    <property type="entry name" value="TRYPSIN_HIS"/>
    <property type="match status" value="1"/>
</dbReference>
<dbReference type="InterPro" id="IPR001254">
    <property type="entry name" value="Trypsin_dom"/>
</dbReference>
<dbReference type="InterPro" id="IPR001314">
    <property type="entry name" value="Peptidase_S1A"/>
</dbReference>
<feature type="domain" description="Peptidase S1" evidence="7">
    <location>
        <begin position="21"/>
        <end position="240"/>
    </location>
</feature>
<dbReference type="GO" id="GO:0004252">
    <property type="term" value="F:serine-type endopeptidase activity"/>
    <property type="evidence" value="ECO:0007669"/>
    <property type="project" value="UniProtKB-EC"/>
</dbReference>
<dbReference type="Gene3D" id="2.40.10.10">
    <property type="entry name" value="Trypsin-like serine proteases"/>
    <property type="match status" value="1"/>
</dbReference>
<evidence type="ECO:0000256" key="3">
    <source>
        <dbReference type="ARBA" id="ARBA00023157"/>
    </source>
</evidence>
<dbReference type="PROSITE" id="PS50240">
    <property type="entry name" value="TRYPSIN_DOM"/>
    <property type="match status" value="1"/>
</dbReference>
<dbReference type="CDD" id="cd00190">
    <property type="entry name" value="Tryp_SPc"/>
    <property type="match status" value="1"/>
</dbReference>
<keyword evidence="6" id="KW-0732">Signal</keyword>
<dbReference type="InterPro" id="IPR043504">
    <property type="entry name" value="Peptidase_S1_PA_chymotrypsin"/>
</dbReference>
<comment type="catalytic activity">
    <reaction evidence="4">
        <text>Preferential cleavage: Arg-|-Xaa, Lys-|-Xaa.</text>
        <dbReference type="EC" id="3.4.21.4"/>
    </reaction>
</comment>
<dbReference type="AlphaFoldDB" id="A0A8C6WKW6"/>
<evidence type="ECO:0000256" key="5">
    <source>
        <dbReference type="ARBA" id="ARBA00038868"/>
    </source>
</evidence>
<keyword evidence="9" id="KW-1185">Reference proteome</keyword>
<dbReference type="Ensembl" id="ENSNMLT00000016249.1">
    <property type="protein sequence ID" value="ENSNMLP00000014452.1"/>
    <property type="gene ID" value="ENSNMLG00000009627.1"/>
</dbReference>
<proteinExistence type="predicted"/>
<organism evidence="8 9">
    <name type="scientific">Neogobius melanostomus</name>
    <name type="common">round goby</name>
    <dbReference type="NCBI Taxonomy" id="47308"/>
    <lineage>
        <taxon>Eukaryota</taxon>
        <taxon>Metazoa</taxon>
        <taxon>Chordata</taxon>
        <taxon>Craniata</taxon>
        <taxon>Vertebrata</taxon>
        <taxon>Euteleostomi</taxon>
        <taxon>Actinopterygii</taxon>
        <taxon>Neopterygii</taxon>
        <taxon>Teleostei</taxon>
        <taxon>Neoteleostei</taxon>
        <taxon>Acanthomorphata</taxon>
        <taxon>Gobiaria</taxon>
        <taxon>Gobiiformes</taxon>
        <taxon>Gobioidei</taxon>
        <taxon>Gobiidae</taxon>
        <taxon>Benthophilinae</taxon>
        <taxon>Neogobiini</taxon>
        <taxon>Neogobius</taxon>
    </lineage>
</organism>
<keyword evidence="3" id="KW-1015">Disulfide bond</keyword>
<evidence type="ECO:0000313" key="9">
    <source>
        <dbReference type="Proteomes" id="UP000694523"/>
    </source>
</evidence>
<feature type="chain" id="PRO_5034327360" description="trypsin" evidence="6">
    <location>
        <begin position="19"/>
        <end position="244"/>
    </location>
</feature>
<dbReference type="PRINTS" id="PR00722">
    <property type="entry name" value="CHYMOTRYPSIN"/>
</dbReference>
<evidence type="ECO:0000256" key="4">
    <source>
        <dbReference type="ARBA" id="ARBA00036320"/>
    </source>
</evidence>
<dbReference type="FunFam" id="2.40.10.10:FF:000005">
    <property type="entry name" value="Serine protease 37"/>
    <property type="match status" value="1"/>
</dbReference>
<reference evidence="8" key="1">
    <citation type="submission" date="2025-08" db="UniProtKB">
        <authorList>
            <consortium name="Ensembl"/>
        </authorList>
    </citation>
    <scope>IDENTIFICATION</scope>
</reference>
<reference evidence="8" key="2">
    <citation type="submission" date="2025-09" db="UniProtKB">
        <authorList>
            <consortium name="Ensembl"/>
        </authorList>
    </citation>
    <scope>IDENTIFICATION</scope>
</reference>
<evidence type="ECO:0000313" key="8">
    <source>
        <dbReference type="Ensembl" id="ENSNMLP00000014452.1"/>
    </source>
</evidence>
<dbReference type="SMART" id="SM00020">
    <property type="entry name" value="Tryp_SPc"/>
    <property type="match status" value="1"/>
</dbReference>
<evidence type="ECO:0000256" key="6">
    <source>
        <dbReference type="SAM" id="SignalP"/>
    </source>
</evidence>
<dbReference type="Pfam" id="PF00089">
    <property type="entry name" value="Trypsin"/>
    <property type="match status" value="1"/>
</dbReference>
<dbReference type="InterPro" id="IPR009003">
    <property type="entry name" value="Peptidase_S1_PA"/>
</dbReference>
<evidence type="ECO:0000256" key="1">
    <source>
        <dbReference type="ARBA" id="ARBA00004239"/>
    </source>
</evidence>
<dbReference type="InterPro" id="IPR018114">
    <property type="entry name" value="TRYPSIN_HIS"/>
</dbReference>
<dbReference type="GO" id="GO:0006508">
    <property type="term" value="P:proteolysis"/>
    <property type="evidence" value="ECO:0007669"/>
    <property type="project" value="InterPro"/>
</dbReference>
<dbReference type="GO" id="GO:0005576">
    <property type="term" value="C:extracellular region"/>
    <property type="evidence" value="ECO:0007669"/>
    <property type="project" value="UniProtKB-SubCell"/>
</dbReference>
<protein>
    <recommendedName>
        <fullName evidence="5">trypsin</fullName>
        <ecNumber evidence="5">3.4.21.4</ecNumber>
    </recommendedName>
</protein>
<sequence>KSVLIHAFIVVYLNATLGANIIGGWKVPDGSMQFMASLQDNGVHVCGGFLISEDFVLTAAHCEKANSLVLSTHHLPPASSDMRYNVKKCKHPDYKDVYLGNDIMLLKLSRKAQGSVQIVELGSVSDTSCQVAGWGYTSNENREPVNDLQQVSVQIVKDKDCKKKWGTLPQNTFCAGGMETGKGICQCDSGGPLVCNNKAVGIVSYNRNGNCDYKKNKKNDFPNVYTDISKFLPWINEIVKKGDC</sequence>
<dbReference type="Proteomes" id="UP000694523">
    <property type="component" value="Unplaced"/>
</dbReference>
<evidence type="ECO:0000256" key="2">
    <source>
        <dbReference type="ARBA" id="ARBA00023145"/>
    </source>
</evidence>
<name>A0A8C6WKW6_9GOBI</name>
<dbReference type="SUPFAM" id="SSF50494">
    <property type="entry name" value="Trypsin-like serine proteases"/>
    <property type="match status" value="1"/>
</dbReference>
<feature type="signal peptide" evidence="6">
    <location>
        <begin position="1"/>
        <end position="18"/>
    </location>
</feature>
<dbReference type="PANTHER" id="PTHR24271">
    <property type="entry name" value="KALLIKREIN-RELATED"/>
    <property type="match status" value="1"/>
</dbReference>
<evidence type="ECO:0000259" key="7">
    <source>
        <dbReference type="PROSITE" id="PS50240"/>
    </source>
</evidence>
<comment type="subcellular location">
    <subcellularLocation>
        <location evidence="1">Secreted</location>
        <location evidence="1">Extracellular space</location>
    </subcellularLocation>
</comment>
<dbReference type="EC" id="3.4.21.4" evidence="5"/>
<accession>A0A8C6WKW6</accession>